<accession>A0AAD7FLU3</accession>
<evidence type="ECO:0000313" key="2">
    <source>
        <dbReference type="EMBL" id="KAJ7626159.1"/>
    </source>
</evidence>
<feature type="region of interest" description="Disordered" evidence="1">
    <location>
        <begin position="689"/>
        <end position="708"/>
    </location>
</feature>
<dbReference type="AlphaFoldDB" id="A0AAD7FLU3"/>
<keyword evidence="3" id="KW-1185">Reference proteome</keyword>
<dbReference type="Proteomes" id="UP001221142">
    <property type="component" value="Unassembled WGS sequence"/>
</dbReference>
<feature type="compositionally biased region" description="Basic and acidic residues" evidence="1">
    <location>
        <begin position="114"/>
        <end position="125"/>
    </location>
</feature>
<comment type="caution">
    <text evidence="2">The sequence shown here is derived from an EMBL/GenBank/DDBJ whole genome shotgun (WGS) entry which is preliminary data.</text>
</comment>
<feature type="region of interest" description="Disordered" evidence="1">
    <location>
        <begin position="71"/>
        <end position="166"/>
    </location>
</feature>
<name>A0AAD7FLU3_9AGAR</name>
<feature type="compositionally biased region" description="Basic and acidic residues" evidence="1">
    <location>
        <begin position="697"/>
        <end position="708"/>
    </location>
</feature>
<dbReference type="EMBL" id="JARKIF010000012">
    <property type="protein sequence ID" value="KAJ7626159.1"/>
    <property type="molecule type" value="Genomic_DNA"/>
</dbReference>
<evidence type="ECO:0000256" key="1">
    <source>
        <dbReference type="SAM" id="MobiDB-lite"/>
    </source>
</evidence>
<evidence type="ECO:0008006" key="4">
    <source>
        <dbReference type="Google" id="ProtNLM"/>
    </source>
</evidence>
<organism evidence="2 3">
    <name type="scientific">Roridomyces roridus</name>
    <dbReference type="NCBI Taxonomy" id="1738132"/>
    <lineage>
        <taxon>Eukaryota</taxon>
        <taxon>Fungi</taxon>
        <taxon>Dikarya</taxon>
        <taxon>Basidiomycota</taxon>
        <taxon>Agaricomycotina</taxon>
        <taxon>Agaricomycetes</taxon>
        <taxon>Agaricomycetidae</taxon>
        <taxon>Agaricales</taxon>
        <taxon>Marasmiineae</taxon>
        <taxon>Mycenaceae</taxon>
        <taxon>Roridomyces</taxon>
    </lineage>
</organism>
<reference evidence="2" key="1">
    <citation type="submission" date="2023-03" db="EMBL/GenBank/DDBJ databases">
        <title>Massive genome expansion in bonnet fungi (Mycena s.s.) driven by repeated elements and novel gene families across ecological guilds.</title>
        <authorList>
            <consortium name="Lawrence Berkeley National Laboratory"/>
            <person name="Harder C.B."/>
            <person name="Miyauchi S."/>
            <person name="Viragh M."/>
            <person name="Kuo A."/>
            <person name="Thoen E."/>
            <person name="Andreopoulos B."/>
            <person name="Lu D."/>
            <person name="Skrede I."/>
            <person name="Drula E."/>
            <person name="Henrissat B."/>
            <person name="Morin E."/>
            <person name="Kohler A."/>
            <person name="Barry K."/>
            <person name="LaButti K."/>
            <person name="Morin E."/>
            <person name="Salamov A."/>
            <person name="Lipzen A."/>
            <person name="Mereny Z."/>
            <person name="Hegedus B."/>
            <person name="Baldrian P."/>
            <person name="Stursova M."/>
            <person name="Weitz H."/>
            <person name="Taylor A."/>
            <person name="Grigoriev I.V."/>
            <person name="Nagy L.G."/>
            <person name="Martin F."/>
            <person name="Kauserud H."/>
        </authorList>
    </citation>
    <scope>NUCLEOTIDE SEQUENCE</scope>
    <source>
        <strain evidence="2">9284</strain>
    </source>
</reference>
<feature type="compositionally biased region" description="Basic residues" evidence="1">
    <location>
        <begin position="85"/>
        <end position="101"/>
    </location>
</feature>
<sequence>MFRRLTAFVGGIFGHNQRDTANEDIPQEHSHLPIYHPSEVPRFAERTSVGGQMAYIGGNPASYTTALKRTYGNVDTPGITSASRRGTRKRKTGSHPNRKRGSTSLLNMLGVRSLRKEVVFEDERPSKRRRRGSSSERDSSGSEDEAPAKDKSVSTGSGIREWDPWPSGTWNEKYKRRYYDECKLTVHWACEARGSGKNETGSKDAETEHGAKHVHRVCLGVMKCTSALCEVITRPQTKQSGRNQQLDNGCSCGHPLQWHGCDAEMKYWVWRNGARFKHSGYHNHEPPPTRHLTAAERARFAKMVKAHPRVGPSKLIAGIPGVDGPGESVLDISPVFVNPQRVQYERAKILKPANSTRDERLLPKIRLLQEQNPTWTIALHWADKIHMVIFQSPWQRRMGLQDMIKSEAVNGTVSDACHGYFLGNNQLLFISSAFDPIHLKSWVPILMTYSNGAKTVNYRIHFLHLFRGMAQECQARSHAVTDRLFANVVDFSDAQRNGFIQAFVDFWLEFSPEARDERELLQAAEGLLKGCRQHFGNQITRIAHISRVVAPERQTLFRQLAVNILRADDENDMQRRADELVHEFPRAEGWAKWWMRPSHRRMLCYGASTMAKQLWDALPASTNAAESMNHKSYAMVGRDNNLFYGFSGIIKIITTFERIYDAARKGQKPFYGKDRQYWKYTRLKYGFTKHGRHEPRPKRSTDGRAPDTIERLTAADPRNREKKEILFQRCFRWMLSSCWLDTALTVLSAAAGRDFDDMKALASFPGSDNLLTKLHVILAAHIAEAAAASPDLDVKGCNTLSQLRTQFRQQLVRAKYVPDMSSSDAVFGWLQQMLAKLIVLKPTALDTKHCISKFRMLVAQVKKCEGSQAMPVPHWEVAHPLWRAPLQLSTSLHRAFNGDLRKW</sequence>
<feature type="compositionally biased region" description="Basic and acidic residues" evidence="1">
    <location>
        <begin position="133"/>
        <end position="152"/>
    </location>
</feature>
<proteinExistence type="predicted"/>
<protein>
    <recommendedName>
        <fullName evidence="4">GCM domain-containing protein</fullName>
    </recommendedName>
</protein>
<evidence type="ECO:0000313" key="3">
    <source>
        <dbReference type="Proteomes" id="UP001221142"/>
    </source>
</evidence>
<gene>
    <name evidence="2" type="ORF">FB45DRAFT_1060653</name>
</gene>